<dbReference type="EC" id="2.7.7.65" evidence="2"/>
<protein>
    <recommendedName>
        <fullName evidence="2">diguanylate cyclase</fullName>
        <ecNumber evidence="2">2.7.7.65</ecNumber>
    </recommendedName>
</protein>
<dbReference type="Proteomes" id="UP000054858">
    <property type="component" value="Unassembled WGS sequence"/>
</dbReference>
<evidence type="ECO:0000313" key="7">
    <source>
        <dbReference type="Proteomes" id="UP000054858"/>
    </source>
</evidence>
<dbReference type="InterPro" id="IPR029016">
    <property type="entry name" value="GAF-like_dom_sf"/>
</dbReference>
<dbReference type="Pfam" id="PF01590">
    <property type="entry name" value="GAF"/>
    <property type="match status" value="1"/>
</dbReference>
<dbReference type="RefSeq" id="WP_082643043.1">
    <property type="nucleotide sequence ID" value="NZ_LCUA01000036.1"/>
</dbReference>
<evidence type="ECO:0000256" key="2">
    <source>
        <dbReference type="ARBA" id="ARBA00012528"/>
    </source>
</evidence>
<evidence type="ECO:0000256" key="1">
    <source>
        <dbReference type="ARBA" id="ARBA00001946"/>
    </source>
</evidence>
<comment type="catalytic activity">
    <reaction evidence="3">
        <text>2 GTP = 3',3'-c-di-GMP + 2 diphosphate</text>
        <dbReference type="Rhea" id="RHEA:24898"/>
        <dbReference type="ChEBI" id="CHEBI:33019"/>
        <dbReference type="ChEBI" id="CHEBI:37565"/>
        <dbReference type="ChEBI" id="CHEBI:58805"/>
        <dbReference type="EC" id="2.7.7.65"/>
    </reaction>
</comment>
<dbReference type="GO" id="GO:0043709">
    <property type="term" value="P:cell adhesion involved in single-species biofilm formation"/>
    <property type="evidence" value="ECO:0007669"/>
    <property type="project" value="TreeGrafter"/>
</dbReference>
<accession>A0A0W0X5J5</accession>
<sequence length="562" mass="64546">MDKNVKAVAKKITVESFPDQNPTSLMSQGSNVQVEFLLNVVQKLSLAKDLETIMFIVRRAARYLTGADGATFVLRDGDQCYYADEDAIAPLWKGKRFPMKICISGWVMENRQSVMIEDIYSDPRIPADAYRPTFVKSLAMVPIRNVSPIGAIGTYWAENYLPTEEQLNLLKALADATSVAMENVQLHSQLEQGSKETSAQIEITRKLMEANRKLESTLDELNRRNEEIQLLKEFSSFLQTCLFIEEAYQLIAQYTYKLLPDAAGIFYLMHPSRNYLEAMVSWKHPLLEEKIIKPDECLGLRRGSIYRVDEPKNELICPHFKRNKNFRPYMCIPLFAQSDILGLFYLEWKHTKNYEDAAQKKDQYLLASMLAEQIAIGISNIKLRETLRNQSFRDVLTGLYNRRYLEETLEREISRCARRLTTLALFMIDIDRFKQFNDTFGHEAGDIVIQALAKVLHNFVRKEDIACRYGGEEFIVILPEIGLDTALERAQLLHEAVSHIHLRYGGNALMQITISIGLAVYPLHGKNMHDLIAASDMALYHAKNSGRNKTMVYNKKYRLNKN</sequence>
<dbReference type="SUPFAM" id="SSF55073">
    <property type="entry name" value="Nucleotide cyclase"/>
    <property type="match status" value="1"/>
</dbReference>
<dbReference type="InterPro" id="IPR050469">
    <property type="entry name" value="Diguanylate_Cyclase"/>
</dbReference>
<dbReference type="Gene3D" id="3.30.70.270">
    <property type="match status" value="1"/>
</dbReference>
<dbReference type="InterPro" id="IPR029787">
    <property type="entry name" value="Nucleotide_cyclase"/>
</dbReference>
<dbReference type="PANTHER" id="PTHR45138:SF9">
    <property type="entry name" value="DIGUANYLATE CYCLASE DGCM-RELATED"/>
    <property type="match status" value="1"/>
</dbReference>
<dbReference type="Pfam" id="PF13185">
    <property type="entry name" value="GAF_2"/>
    <property type="match status" value="1"/>
</dbReference>
<dbReference type="InterPro" id="IPR043128">
    <property type="entry name" value="Rev_trsase/Diguanyl_cyclase"/>
</dbReference>
<evidence type="ECO:0000259" key="5">
    <source>
        <dbReference type="PROSITE" id="PS50887"/>
    </source>
</evidence>
<dbReference type="Gene3D" id="3.30.450.40">
    <property type="match status" value="2"/>
</dbReference>
<evidence type="ECO:0000256" key="3">
    <source>
        <dbReference type="ARBA" id="ARBA00034247"/>
    </source>
</evidence>
<keyword evidence="6" id="KW-0418">Kinase</keyword>
<proteinExistence type="predicted"/>
<evidence type="ECO:0000313" key="6">
    <source>
        <dbReference type="EMBL" id="KTD39764.1"/>
    </source>
</evidence>
<dbReference type="SMART" id="SM00267">
    <property type="entry name" value="GGDEF"/>
    <property type="match status" value="1"/>
</dbReference>
<dbReference type="SUPFAM" id="SSF55781">
    <property type="entry name" value="GAF domain-like"/>
    <property type="match status" value="2"/>
</dbReference>
<name>A0A0W0X5J5_9GAMM</name>
<dbReference type="GO" id="GO:0052621">
    <property type="term" value="F:diguanylate cyclase activity"/>
    <property type="evidence" value="ECO:0007669"/>
    <property type="project" value="UniProtKB-EC"/>
</dbReference>
<organism evidence="6 7">
    <name type="scientific">Legionella oakridgensis</name>
    <dbReference type="NCBI Taxonomy" id="29423"/>
    <lineage>
        <taxon>Bacteria</taxon>
        <taxon>Pseudomonadati</taxon>
        <taxon>Pseudomonadota</taxon>
        <taxon>Gammaproteobacteria</taxon>
        <taxon>Legionellales</taxon>
        <taxon>Legionellaceae</taxon>
        <taxon>Legionella</taxon>
    </lineage>
</organism>
<reference evidence="6 7" key="1">
    <citation type="submission" date="2015-11" db="EMBL/GenBank/DDBJ databases">
        <title>Genomic analysis of 38 Legionella species identifies large and diverse effector repertoires.</title>
        <authorList>
            <person name="Burstein D."/>
            <person name="Amaro F."/>
            <person name="Zusman T."/>
            <person name="Lifshitz Z."/>
            <person name="Cohen O."/>
            <person name="Gilbert J.A."/>
            <person name="Pupko T."/>
            <person name="Shuman H.A."/>
            <person name="Segal G."/>
        </authorList>
    </citation>
    <scope>NUCLEOTIDE SEQUENCE [LARGE SCALE GENOMIC DNA]</scope>
    <source>
        <strain evidence="6 7">Oak Ridge-10</strain>
    </source>
</reference>
<feature type="coiled-coil region" evidence="4">
    <location>
        <begin position="204"/>
        <end position="231"/>
    </location>
</feature>
<dbReference type="EMBL" id="LNYP01000013">
    <property type="protein sequence ID" value="KTD39764.1"/>
    <property type="molecule type" value="Genomic_DNA"/>
</dbReference>
<dbReference type="GO" id="GO:0005886">
    <property type="term" value="C:plasma membrane"/>
    <property type="evidence" value="ECO:0007669"/>
    <property type="project" value="TreeGrafter"/>
</dbReference>
<dbReference type="GO" id="GO:1902201">
    <property type="term" value="P:negative regulation of bacterial-type flagellum-dependent cell motility"/>
    <property type="evidence" value="ECO:0007669"/>
    <property type="project" value="TreeGrafter"/>
</dbReference>
<keyword evidence="6" id="KW-0808">Transferase</keyword>
<comment type="caution">
    <text evidence="6">The sequence shown here is derived from an EMBL/GenBank/DDBJ whole genome shotgun (WGS) entry which is preliminary data.</text>
</comment>
<feature type="domain" description="GGDEF" evidence="5">
    <location>
        <begin position="421"/>
        <end position="555"/>
    </location>
</feature>
<dbReference type="NCBIfam" id="TIGR00254">
    <property type="entry name" value="GGDEF"/>
    <property type="match status" value="1"/>
</dbReference>
<dbReference type="FunFam" id="3.30.70.270:FF:000001">
    <property type="entry name" value="Diguanylate cyclase domain protein"/>
    <property type="match status" value="1"/>
</dbReference>
<dbReference type="CDD" id="cd01949">
    <property type="entry name" value="GGDEF"/>
    <property type="match status" value="1"/>
</dbReference>
<dbReference type="GO" id="GO:0016301">
    <property type="term" value="F:kinase activity"/>
    <property type="evidence" value="ECO:0007669"/>
    <property type="project" value="UniProtKB-KW"/>
</dbReference>
<dbReference type="PATRIC" id="fig|29423.5.peg.911"/>
<gene>
    <name evidence="6" type="ORF">Loak_0871</name>
</gene>
<dbReference type="InterPro" id="IPR003018">
    <property type="entry name" value="GAF"/>
</dbReference>
<comment type="cofactor">
    <cofactor evidence="1">
        <name>Mg(2+)</name>
        <dbReference type="ChEBI" id="CHEBI:18420"/>
    </cofactor>
</comment>
<keyword evidence="4" id="KW-0175">Coiled coil</keyword>
<dbReference type="InterPro" id="IPR000160">
    <property type="entry name" value="GGDEF_dom"/>
</dbReference>
<dbReference type="AlphaFoldDB" id="A0A0W0X5J5"/>
<dbReference type="SMART" id="SM00065">
    <property type="entry name" value="GAF"/>
    <property type="match status" value="2"/>
</dbReference>
<dbReference type="PROSITE" id="PS50887">
    <property type="entry name" value="GGDEF"/>
    <property type="match status" value="1"/>
</dbReference>
<dbReference type="Pfam" id="PF00990">
    <property type="entry name" value="GGDEF"/>
    <property type="match status" value="1"/>
</dbReference>
<dbReference type="PANTHER" id="PTHR45138">
    <property type="entry name" value="REGULATORY COMPONENTS OF SENSORY TRANSDUCTION SYSTEM"/>
    <property type="match status" value="1"/>
</dbReference>
<evidence type="ECO:0000256" key="4">
    <source>
        <dbReference type="SAM" id="Coils"/>
    </source>
</evidence>